<dbReference type="InterPro" id="IPR033122">
    <property type="entry name" value="LETM1-like_RBD"/>
</dbReference>
<keyword evidence="9 17" id="KW-1133">Transmembrane helix</keyword>
<comment type="subcellular location">
    <subcellularLocation>
        <location evidence="1">Mitochondrion inner membrane</location>
        <topology evidence="1">Single-pass membrane protein</topology>
    </subcellularLocation>
</comment>
<dbReference type="Proteomes" id="UP000274131">
    <property type="component" value="Unassembled WGS sequence"/>
</dbReference>
<dbReference type="GO" id="GO:0043022">
    <property type="term" value="F:ribosome binding"/>
    <property type="evidence" value="ECO:0007669"/>
    <property type="project" value="InterPro"/>
</dbReference>
<evidence type="ECO:0000256" key="10">
    <source>
        <dbReference type="ARBA" id="ARBA00023054"/>
    </source>
</evidence>
<keyword evidence="11" id="KW-0406">Ion transport</keyword>
<evidence type="ECO:0000256" key="4">
    <source>
        <dbReference type="ARBA" id="ARBA00022692"/>
    </source>
</evidence>
<keyword evidence="12 14" id="KW-0496">Mitochondrion</keyword>
<evidence type="ECO:0000256" key="7">
    <source>
        <dbReference type="ARBA" id="ARBA00022837"/>
    </source>
</evidence>
<dbReference type="GO" id="GO:0030003">
    <property type="term" value="P:intracellular monoatomic cation homeostasis"/>
    <property type="evidence" value="ECO:0007669"/>
    <property type="project" value="TreeGrafter"/>
</dbReference>
<evidence type="ECO:0000256" key="9">
    <source>
        <dbReference type="ARBA" id="ARBA00022989"/>
    </source>
</evidence>
<keyword evidence="5" id="KW-0479">Metal-binding</keyword>
<feature type="transmembrane region" description="Helical" evidence="17">
    <location>
        <begin position="24"/>
        <end position="46"/>
    </location>
</feature>
<evidence type="ECO:0000256" key="14">
    <source>
        <dbReference type="PROSITE-ProRule" id="PRU01094"/>
    </source>
</evidence>
<feature type="domain" description="Letm1 RBD" evidence="18">
    <location>
        <begin position="225"/>
        <end position="454"/>
    </location>
</feature>
<dbReference type="GO" id="GO:0005743">
    <property type="term" value="C:mitochondrial inner membrane"/>
    <property type="evidence" value="ECO:0007669"/>
    <property type="project" value="UniProtKB-SubCell"/>
</dbReference>
<keyword evidence="13 17" id="KW-0472">Membrane</keyword>
<evidence type="ECO:0000256" key="1">
    <source>
        <dbReference type="ARBA" id="ARBA00004434"/>
    </source>
</evidence>
<keyword evidence="8" id="KW-0809">Transit peptide</keyword>
<feature type="region of interest" description="Disordered" evidence="16">
    <location>
        <begin position="649"/>
        <end position="687"/>
    </location>
</feature>
<evidence type="ECO:0000256" key="15">
    <source>
        <dbReference type="SAM" id="Coils"/>
    </source>
</evidence>
<reference evidence="19 20" key="2">
    <citation type="submission" date="2018-10" db="EMBL/GenBank/DDBJ databases">
        <authorList>
            <consortium name="Pathogen Informatics"/>
        </authorList>
    </citation>
    <scope>NUCLEOTIDE SEQUENCE [LARGE SCALE GENOMIC DNA]</scope>
</reference>
<dbReference type="InterPro" id="IPR044202">
    <property type="entry name" value="LETM1/MDM38-like"/>
</dbReference>
<sequence>MYRKTPRVLWNVIKCKHHLYRNRFVIFFFFVVYIFFSLQLTSHSIYTSFLPEAPLFLHYRQIHFNVCRYTPTDRSKIEETLRMIREDLQQQEKEDKDVCVSFFLFDISVFKPFFDLAETQAPKPPLSKRVMNELKHYYHGFRLLVLETRLSTRYLWRVVTGHSLMRKERQQLVRTVSDLFRLVPFSIFIIVPFMEFTLPIFLKLFPNMLPSTFQEESKEREKLKRRLKVKLEVAKFLQDTIDEIGLQRKTKGSKDSKAMEFAAFIKKVRLEGGYVTTEELFKYSKLFEDELTLDNLGLGTLRALCKLLDITPLGSPEILRLQLHLKLRELKADDKEIALEGGVEALSTGELQQACRARGMRSLGVSEERLRNQMRQWLELSLNDKVPPSLLLLSRTLYLPEEIPFADRLRALLTLVPESVAEQAKQRLTELEGNKVSYKERLDLIKNIEKAIAEERKAVKEAKLKREAEEKAKVKLILVFTEIIGILIVEVFEGSRIKYNSFFEISSFKIFQAKHDITELKEKVQERTEDLIEVDALKKDLAEPKGAKRLRRHVTHIIENLDVLVAQLEQKRKDISETVADPAVKGEDSRKKYVLWLKSNSILMFRQSLLLKISCRHKDLQIRVAEIKKIVEMLKKEEEMEALEAFITGISPYPPPPPEKSSHAPKAVPLPETAQAVEKKSEAQQPK</sequence>
<proteinExistence type="predicted"/>
<evidence type="ECO:0000256" key="3">
    <source>
        <dbReference type="ARBA" id="ARBA00022568"/>
    </source>
</evidence>
<keyword evidence="7" id="KW-0106">Calcium</keyword>
<dbReference type="EMBL" id="UXUI01007682">
    <property type="protein sequence ID" value="VDD88637.1"/>
    <property type="molecule type" value="Genomic_DNA"/>
</dbReference>
<dbReference type="STRING" id="51028.A0A0N4V258"/>
<dbReference type="Pfam" id="PF26561">
    <property type="entry name" value="LETM1_C"/>
    <property type="match status" value="1"/>
</dbReference>
<evidence type="ECO:0000256" key="8">
    <source>
        <dbReference type="ARBA" id="ARBA00022946"/>
    </source>
</evidence>
<keyword evidence="4 17" id="KW-0812">Transmembrane</keyword>
<evidence type="ECO:0000256" key="11">
    <source>
        <dbReference type="ARBA" id="ARBA00023065"/>
    </source>
</evidence>
<reference evidence="21" key="1">
    <citation type="submission" date="2016-04" db="UniProtKB">
        <authorList>
            <consortium name="WormBaseParasite"/>
        </authorList>
    </citation>
    <scope>IDENTIFICATION</scope>
</reference>
<dbReference type="Pfam" id="PF07766">
    <property type="entry name" value="LETM1_RBD"/>
    <property type="match status" value="1"/>
</dbReference>
<feature type="compositionally biased region" description="Basic and acidic residues" evidence="16">
    <location>
        <begin position="677"/>
        <end position="687"/>
    </location>
</feature>
<evidence type="ECO:0000256" key="5">
    <source>
        <dbReference type="ARBA" id="ARBA00022723"/>
    </source>
</evidence>
<dbReference type="PROSITE" id="PS51758">
    <property type="entry name" value="LETM1_RBD"/>
    <property type="match status" value="1"/>
</dbReference>
<evidence type="ECO:0000313" key="20">
    <source>
        <dbReference type="Proteomes" id="UP000274131"/>
    </source>
</evidence>
<feature type="coiled-coil region" evidence="15">
    <location>
        <begin position="421"/>
        <end position="472"/>
    </location>
</feature>
<keyword evidence="10 15" id="KW-0175">Coiled coil</keyword>
<protein>
    <submittedName>
        <fullName evidence="21">Letm1 RBD domain-containing protein</fullName>
    </submittedName>
</protein>
<keyword evidence="3" id="KW-0109">Calcium transport</keyword>
<name>A0A0N4V258_ENTVE</name>
<keyword evidence="2" id="KW-0813">Transport</keyword>
<dbReference type="WBParaSite" id="EVEC_0000407101-mRNA-1">
    <property type="protein sequence ID" value="EVEC_0000407101-mRNA-1"/>
    <property type="gene ID" value="EVEC_0000407101"/>
</dbReference>
<evidence type="ECO:0000256" key="17">
    <source>
        <dbReference type="SAM" id="Phobius"/>
    </source>
</evidence>
<gene>
    <name evidence="19" type="ORF">EVEC_LOCUS3779</name>
</gene>
<evidence type="ECO:0000256" key="12">
    <source>
        <dbReference type="ARBA" id="ARBA00023128"/>
    </source>
</evidence>
<dbReference type="PANTHER" id="PTHR14009">
    <property type="entry name" value="LEUCINE ZIPPER-EF-HAND CONTAINING TRANSMEMBRANE PROTEIN"/>
    <property type="match status" value="1"/>
</dbReference>
<evidence type="ECO:0000256" key="6">
    <source>
        <dbReference type="ARBA" id="ARBA00022792"/>
    </source>
</evidence>
<evidence type="ECO:0000256" key="16">
    <source>
        <dbReference type="SAM" id="MobiDB-lite"/>
    </source>
</evidence>
<accession>A0A0N4V258</accession>
<evidence type="ECO:0000313" key="19">
    <source>
        <dbReference type="EMBL" id="VDD88637.1"/>
    </source>
</evidence>
<organism evidence="21">
    <name type="scientific">Enterobius vermicularis</name>
    <name type="common">Human pinworm</name>
    <dbReference type="NCBI Taxonomy" id="51028"/>
    <lineage>
        <taxon>Eukaryota</taxon>
        <taxon>Metazoa</taxon>
        <taxon>Ecdysozoa</taxon>
        <taxon>Nematoda</taxon>
        <taxon>Chromadorea</taxon>
        <taxon>Rhabditida</taxon>
        <taxon>Spirurina</taxon>
        <taxon>Oxyuridomorpha</taxon>
        <taxon>Oxyuroidea</taxon>
        <taxon>Oxyuridae</taxon>
        <taxon>Enterobius</taxon>
    </lineage>
</organism>
<dbReference type="PANTHER" id="PTHR14009:SF1">
    <property type="entry name" value="MITOCHONDRIAL PROTON_CALCIUM EXCHANGER PROTEIN"/>
    <property type="match status" value="1"/>
</dbReference>
<keyword evidence="6" id="KW-0999">Mitochondrion inner membrane</keyword>
<dbReference type="OrthoDB" id="624114at2759"/>
<evidence type="ECO:0000259" key="18">
    <source>
        <dbReference type="PROSITE" id="PS51758"/>
    </source>
</evidence>
<evidence type="ECO:0000313" key="21">
    <source>
        <dbReference type="WBParaSite" id="EVEC_0000407101-mRNA-1"/>
    </source>
</evidence>
<dbReference type="InterPro" id="IPR059005">
    <property type="entry name" value="LETM1_C"/>
</dbReference>
<evidence type="ECO:0000256" key="2">
    <source>
        <dbReference type="ARBA" id="ARBA00022448"/>
    </source>
</evidence>
<keyword evidence="20" id="KW-1185">Reference proteome</keyword>
<evidence type="ECO:0000256" key="13">
    <source>
        <dbReference type="ARBA" id="ARBA00023136"/>
    </source>
</evidence>
<dbReference type="AlphaFoldDB" id="A0A0N4V258"/>